<protein>
    <submittedName>
        <fullName evidence="7">Vacuolar protein sorting 55</fullName>
    </submittedName>
</protein>
<dbReference type="PANTHER" id="PTHR12050">
    <property type="entry name" value="LEPTIN RECEPTOR-RELATED"/>
    <property type="match status" value="1"/>
</dbReference>
<gene>
    <name evidence="7" type="ORF">CONCODRAFT_80846</name>
</gene>
<proteinExistence type="inferred from homology"/>
<comment type="subcellular location">
    <subcellularLocation>
        <location evidence="1">Membrane</location>
        <topology evidence="1">Multi-pass membrane protein</topology>
    </subcellularLocation>
</comment>
<evidence type="ECO:0000256" key="5">
    <source>
        <dbReference type="ARBA" id="ARBA00023136"/>
    </source>
</evidence>
<dbReference type="Proteomes" id="UP000070444">
    <property type="component" value="Unassembled WGS sequence"/>
</dbReference>
<dbReference type="EMBL" id="KQ964952">
    <property type="protein sequence ID" value="KXN65191.1"/>
    <property type="molecule type" value="Genomic_DNA"/>
</dbReference>
<evidence type="ECO:0000313" key="7">
    <source>
        <dbReference type="EMBL" id="KXN65191.1"/>
    </source>
</evidence>
<keyword evidence="3 6" id="KW-0812">Transmembrane</keyword>
<name>A0A137NR27_CONC2</name>
<dbReference type="OMA" id="ICARCAN"/>
<feature type="transmembrane region" description="Helical" evidence="6">
    <location>
        <begin position="70"/>
        <end position="90"/>
    </location>
</feature>
<evidence type="ECO:0000256" key="1">
    <source>
        <dbReference type="ARBA" id="ARBA00004141"/>
    </source>
</evidence>
<dbReference type="PROSITE" id="PS51257">
    <property type="entry name" value="PROKAR_LIPOPROTEIN"/>
    <property type="match status" value="1"/>
</dbReference>
<reference evidence="7 8" key="1">
    <citation type="journal article" date="2015" name="Genome Biol. Evol.">
        <title>Phylogenomic analyses indicate that early fungi evolved digesting cell walls of algal ancestors of land plants.</title>
        <authorList>
            <person name="Chang Y."/>
            <person name="Wang S."/>
            <person name="Sekimoto S."/>
            <person name="Aerts A.L."/>
            <person name="Choi C."/>
            <person name="Clum A."/>
            <person name="LaButti K.M."/>
            <person name="Lindquist E.A."/>
            <person name="Yee Ngan C."/>
            <person name="Ohm R.A."/>
            <person name="Salamov A.A."/>
            <person name="Grigoriev I.V."/>
            <person name="Spatafora J.W."/>
            <person name="Berbee M.L."/>
        </authorList>
    </citation>
    <scope>NUCLEOTIDE SEQUENCE [LARGE SCALE GENOMIC DNA]</scope>
    <source>
        <strain evidence="7 8">NRRL 28638</strain>
    </source>
</reference>
<feature type="non-terminal residue" evidence="7">
    <location>
        <position position="1"/>
    </location>
</feature>
<dbReference type="OrthoDB" id="14246at2759"/>
<evidence type="ECO:0000256" key="2">
    <source>
        <dbReference type="ARBA" id="ARBA00005645"/>
    </source>
</evidence>
<evidence type="ECO:0000256" key="3">
    <source>
        <dbReference type="ARBA" id="ARBA00022692"/>
    </source>
</evidence>
<dbReference type="STRING" id="796925.A0A137NR27"/>
<dbReference type="GO" id="GO:0034424">
    <property type="term" value="C:Vps55/Vps68 complex"/>
    <property type="evidence" value="ECO:0007669"/>
    <property type="project" value="EnsemblFungi"/>
</dbReference>
<feature type="transmembrane region" description="Helical" evidence="6">
    <location>
        <begin position="7"/>
        <end position="32"/>
    </location>
</feature>
<evidence type="ECO:0000313" key="8">
    <source>
        <dbReference type="Proteomes" id="UP000070444"/>
    </source>
</evidence>
<dbReference type="PANTHER" id="PTHR12050:SF0">
    <property type="entry name" value="RH04491P"/>
    <property type="match status" value="1"/>
</dbReference>
<dbReference type="InterPro" id="IPR007262">
    <property type="entry name" value="Vps55/LEPROT"/>
</dbReference>
<evidence type="ECO:0000256" key="6">
    <source>
        <dbReference type="SAM" id="Phobius"/>
    </source>
</evidence>
<dbReference type="GO" id="GO:0032511">
    <property type="term" value="P:late endosome to vacuole transport via multivesicular body sorting pathway"/>
    <property type="evidence" value="ECO:0007669"/>
    <property type="project" value="EnsemblFungi"/>
</dbReference>
<keyword evidence="8" id="KW-1185">Reference proteome</keyword>
<dbReference type="AlphaFoldDB" id="A0A137NR27"/>
<organism evidence="7 8">
    <name type="scientific">Conidiobolus coronatus (strain ATCC 28846 / CBS 209.66 / NRRL 28638)</name>
    <name type="common">Delacroixia coronata</name>
    <dbReference type="NCBI Taxonomy" id="796925"/>
    <lineage>
        <taxon>Eukaryota</taxon>
        <taxon>Fungi</taxon>
        <taxon>Fungi incertae sedis</taxon>
        <taxon>Zoopagomycota</taxon>
        <taxon>Entomophthoromycotina</taxon>
        <taxon>Entomophthoromycetes</taxon>
        <taxon>Entomophthorales</taxon>
        <taxon>Ancylistaceae</taxon>
        <taxon>Conidiobolus</taxon>
    </lineage>
</organism>
<keyword evidence="4 6" id="KW-1133">Transmembrane helix</keyword>
<sequence>MAGIKSIVALAFVLASGLLLSILSCALFSNWWPLTVVFTYVLASLPNPICSSCSQGNDLLSDRSPGFQDVGKFLTSVFVVSGFGLPIVLNHSGTIEFWSAFLSIMGGALIYSSIIAYNYSFQLDEQF</sequence>
<keyword evidence="5 6" id="KW-0472">Membrane</keyword>
<accession>A0A137NR27</accession>
<evidence type="ECO:0000256" key="4">
    <source>
        <dbReference type="ARBA" id="ARBA00022989"/>
    </source>
</evidence>
<dbReference type="GO" id="GO:0005770">
    <property type="term" value="C:late endosome"/>
    <property type="evidence" value="ECO:0007669"/>
    <property type="project" value="EnsemblFungi"/>
</dbReference>
<feature type="transmembrane region" description="Helical" evidence="6">
    <location>
        <begin position="97"/>
        <end position="119"/>
    </location>
</feature>
<comment type="similarity">
    <text evidence="2">Belongs to the OB-RGRP/VPS55 family.</text>
</comment>
<dbReference type="Pfam" id="PF04133">
    <property type="entry name" value="Vps55"/>
    <property type="match status" value="1"/>
</dbReference>